<evidence type="ECO:0000259" key="1">
    <source>
        <dbReference type="Pfam" id="PF13586"/>
    </source>
</evidence>
<evidence type="ECO:0000313" key="2">
    <source>
        <dbReference type="EMBL" id="KPZ01518.1"/>
    </source>
</evidence>
<dbReference type="Pfam" id="PF13586">
    <property type="entry name" value="DDE_Tnp_1_2"/>
    <property type="match status" value="1"/>
</dbReference>
<dbReference type="EMBL" id="LJRO01000173">
    <property type="protein sequence ID" value="KPZ01518.1"/>
    <property type="molecule type" value="Genomic_DNA"/>
</dbReference>
<dbReference type="Proteomes" id="UP000050523">
    <property type="component" value="Unassembled WGS sequence"/>
</dbReference>
<accession>A0AA40TV60</accession>
<dbReference type="InterPro" id="IPR025668">
    <property type="entry name" value="Tnp_DDE_dom"/>
</dbReference>
<organism evidence="2 3">
    <name type="scientific">Pseudomonas tremae</name>
    <dbReference type="NCBI Taxonomy" id="200454"/>
    <lineage>
        <taxon>Bacteria</taxon>
        <taxon>Pseudomonadati</taxon>
        <taxon>Pseudomonadota</taxon>
        <taxon>Gammaproteobacteria</taxon>
        <taxon>Pseudomonadales</taxon>
        <taxon>Pseudomonadaceae</taxon>
        <taxon>Pseudomonas</taxon>
    </lineage>
</organism>
<sequence>MKDCGTTNGHIDRPKYRQRNIIERMFGWLKEDRSIVTRFDKIATSFATMVSLACARRWLRQYFRTEPRTKFT</sequence>
<reference evidence="2 3" key="1">
    <citation type="submission" date="2015-09" db="EMBL/GenBank/DDBJ databases">
        <title>Genome announcement of multiple Pseudomonas syringae strains.</title>
        <authorList>
            <person name="Thakur S."/>
            <person name="Wang P.W."/>
            <person name="Gong Y."/>
            <person name="Weir B.S."/>
            <person name="Guttman D.S."/>
        </authorList>
    </citation>
    <scope>NUCLEOTIDE SEQUENCE [LARGE SCALE GENOMIC DNA]</scope>
    <source>
        <strain evidence="2 3">ICMP9151</strain>
    </source>
</reference>
<gene>
    <name evidence="2" type="ORF">ALO43_200254</name>
</gene>
<comment type="caution">
    <text evidence="2">The sequence shown here is derived from an EMBL/GenBank/DDBJ whole genome shotgun (WGS) entry which is preliminary data.</text>
</comment>
<evidence type="ECO:0000313" key="3">
    <source>
        <dbReference type="Proteomes" id="UP000050523"/>
    </source>
</evidence>
<protein>
    <submittedName>
        <fullName evidence="2">KikA from plasmid origin</fullName>
    </submittedName>
</protein>
<name>A0AA40TV60_9PSED</name>
<feature type="domain" description="Transposase DDE" evidence="1">
    <location>
        <begin position="15"/>
        <end position="60"/>
    </location>
</feature>
<proteinExistence type="predicted"/>
<dbReference type="AlphaFoldDB" id="A0AA40TV60"/>